<comment type="similarity">
    <text evidence="1">Belongs to the pseudouridine synthase TruD family.</text>
</comment>
<dbReference type="PROSITE" id="PS50984">
    <property type="entry name" value="TRUD"/>
    <property type="match status" value="1"/>
</dbReference>
<name>A0A0F9EFF5_9ZZZZ</name>
<dbReference type="PIRSF" id="PIRSF037016">
    <property type="entry name" value="Pseudouridin_synth_euk_prd"/>
    <property type="match status" value="1"/>
</dbReference>
<comment type="caution">
    <text evidence="4">The sequence shown here is derived from an EMBL/GenBank/DDBJ whole genome shotgun (WGS) entry which is preliminary data.</text>
</comment>
<dbReference type="Gene3D" id="1.10.1510.30">
    <property type="match status" value="1"/>
</dbReference>
<dbReference type="Gene3D" id="3.30.2350.20">
    <property type="entry name" value="TruD, catalytic domain"/>
    <property type="match status" value="1"/>
</dbReference>
<evidence type="ECO:0000313" key="4">
    <source>
        <dbReference type="EMBL" id="KKL28606.1"/>
    </source>
</evidence>
<proteinExistence type="inferred from homology"/>
<dbReference type="NCBIfam" id="TIGR00094">
    <property type="entry name" value="tRNA_TruD_broad"/>
    <property type="match status" value="1"/>
</dbReference>
<dbReference type="InterPro" id="IPR001656">
    <property type="entry name" value="PsdUridine_synth_TruD"/>
</dbReference>
<protein>
    <recommendedName>
        <fullName evidence="3">TRUD domain-containing protein</fullName>
    </recommendedName>
</protein>
<gene>
    <name evidence="4" type="ORF">LCGC14_2373480</name>
</gene>
<evidence type="ECO:0000256" key="2">
    <source>
        <dbReference type="ARBA" id="ARBA00023235"/>
    </source>
</evidence>
<sequence>TFNRCGGKIRQSIEDFVVSEILSEKSLSSIKQSDGYAVYKLKKQNIDTNHALKEIFKKTGVRLKSLGLKDSFAITEQFVCSMKKSKPLQNFSTQKYSIEMVGFVQKPLTKKNMIGNHFEIKITEPSSDPSKFDEYDKILNFYGYQRFGSARPVTHLIGKAILQRNFSEAIKLLVSFTSEFDSKENTELRKKLADESNYKKLLSEVPPQMDLERIAISEMIEHNDSLKAIKALPLSIRRFFVQAYQSFLFNKTISSAFENGEDLFNPQEGDVCFDKNGILGKYIKGLEQKLSIPLVGYSYYKKTRFDYYTSKILEYEEINPKDFYLKEIQELSNDGGYRNSSIICSDHSVNDNIISFSLSRGSFATIVLREIIKPEDPIRSGF</sequence>
<dbReference type="PANTHER" id="PTHR13326:SF21">
    <property type="entry name" value="PSEUDOURIDYLATE SYNTHASE PUS7L"/>
    <property type="match status" value="1"/>
</dbReference>
<dbReference type="Pfam" id="PF01142">
    <property type="entry name" value="TruD"/>
    <property type="match status" value="1"/>
</dbReference>
<dbReference type="Gene3D" id="3.30.70.3160">
    <property type="match status" value="1"/>
</dbReference>
<accession>A0A0F9EFF5</accession>
<keyword evidence="2" id="KW-0413">Isomerase</keyword>
<feature type="non-terminal residue" evidence="4">
    <location>
        <position position="1"/>
    </location>
</feature>
<dbReference type="PANTHER" id="PTHR13326">
    <property type="entry name" value="TRNA PSEUDOURIDINE SYNTHASE D"/>
    <property type="match status" value="1"/>
</dbReference>
<evidence type="ECO:0000259" key="3">
    <source>
        <dbReference type="PROSITE" id="PS50984"/>
    </source>
</evidence>
<dbReference type="GO" id="GO:0001522">
    <property type="term" value="P:pseudouridine synthesis"/>
    <property type="evidence" value="ECO:0007669"/>
    <property type="project" value="InterPro"/>
</dbReference>
<dbReference type="InterPro" id="IPR011760">
    <property type="entry name" value="PsdUridine_synth_TruD_insert"/>
</dbReference>
<dbReference type="SUPFAM" id="SSF55120">
    <property type="entry name" value="Pseudouridine synthase"/>
    <property type="match status" value="1"/>
</dbReference>
<dbReference type="InterPro" id="IPR042214">
    <property type="entry name" value="TruD_catalytic"/>
</dbReference>
<dbReference type="GO" id="GO:0003723">
    <property type="term" value="F:RNA binding"/>
    <property type="evidence" value="ECO:0007669"/>
    <property type="project" value="InterPro"/>
</dbReference>
<dbReference type="GO" id="GO:0009982">
    <property type="term" value="F:pseudouridine synthase activity"/>
    <property type="evidence" value="ECO:0007669"/>
    <property type="project" value="InterPro"/>
</dbReference>
<feature type="domain" description="TRUD" evidence="3">
    <location>
        <begin position="137"/>
        <end position="343"/>
    </location>
</feature>
<dbReference type="AlphaFoldDB" id="A0A0F9EFF5"/>
<organism evidence="4">
    <name type="scientific">marine sediment metagenome</name>
    <dbReference type="NCBI Taxonomy" id="412755"/>
    <lineage>
        <taxon>unclassified sequences</taxon>
        <taxon>metagenomes</taxon>
        <taxon>ecological metagenomes</taxon>
    </lineage>
</organism>
<reference evidence="4" key="1">
    <citation type="journal article" date="2015" name="Nature">
        <title>Complex archaea that bridge the gap between prokaryotes and eukaryotes.</title>
        <authorList>
            <person name="Spang A."/>
            <person name="Saw J.H."/>
            <person name="Jorgensen S.L."/>
            <person name="Zaremba-Niedzwiedzka K."/>
            <person name="Martijn J."/>
            <person name="Lind A.E."/>
            <person name="van Eijk R."/>
            <person name="Schleper C."/>
            <person name="Guy L."/>
            <person name="Ettema T.J."/>
        </authorList>
    </citation>
    <scope>NUCLEOTIDE SEQUENCE</scope>
</reference>
<dbReference type="InterPro" id="IPR020103">
    <property type="entry name" value="PsdUridine_synth_cat_dom_sf"/>
</dbReference>
<dbReference type="EMBL" id="LAZR01035036">
    <property type="protein sequence ID" value="KKL28606.1"/>
    <property type="molecule type" value="Genomic_DNA"/>
</dbReference>
<evidence type="ECO:0000256" key="1">
    <source>
        <dbReference type="ARBA" id="ARBA00007953"/>
    </source>
</evidence>